<name>A0A4Q9LXG8_9MICR</name>
<evidence type="ECO:0008006" key="3">
    <source>
        <dbReference type="Google" id="ProtNLM"/>
    </source>
</evidence>
<dbReference type="AlphaFoldDB" id="A0A4Q9LXG8"/>
<evidence type="ECO:0000313" key="2">
    <source>
        <dbReference type="Proteomes" id="UP000292282"/>
    </source>
</evidence>
<reference evidence="1 2" key="1">
    <citation type="submission" date="2017-12" db="EMBL/GenBank/DDBJ databases">
        <authorList>
            <person name="Pombert J.-F."/>
            <person name="Haag K.L."/>
            <person name="Ebert D."/>
        </authorList>
    </citation>
    <scope>NUCLEOTIDE SEQUENCE [LARGE SCALE GENOMIC DNA]</scope>
    <source>
        <strain evidence="1">IL-G-3</strain>
    </source>
</reference>
<gene>
    <name evidence="1" type="ORF">CWI38_0758p0020</name>
</gene>
<dbReference type="VEuPathDB" id="MicrosporidiaDB:CWI38_0758p0020"/>
<organism evidence="1 2">
    <name type="scientific">Hamiltosporidium tvaerminnensis</name>
    <dbReference type="NCBI Taxonomy" id="1176355"/>
    <lineage>
        <taxon>Eukaryota</taxon>
        <taxon>Fungi</taxon>
        <taxon>Fungi incertae sedis</taxon>
        <taxon>Microsporidia</taxon>
        <taxon>Dubosqiidae</taxon>
        <taxon>Hamiltosporidium</taxon>
    </lineage>
</organism>
<dbReference type="Proteomes" id="UP000292282">
    <property type="component" value="Unassembled WGS sequence"/>
</dbReference>
<evidence type="ECO:0000313" key="1">
    <source>
        <dbReference type="EMBL" id="TBU12435.1"/>
    </source>
</evidence>
<accession>A0A4Q9LXG8</accession>
<comment type="caution">
    <text evidence="1">The sequence shown here is derived from an EMBL/GenBank/DDBJ whole genome shotgun (WGS) entry which is preliminary data.</text>
</comment>
<keyword evidence="2" id="KW-1185">Reference proteome</keyword>
<protein>
    <recommendedName>
        <fullName evidence="3">Tc1-like transposase DDE domain-containing protein</fullName>
    </recommendedName>
</protein>
<sequence length="193" mass="22785">MIILPTDINNQEKPDSSFKIFYLFIEMHRLNEPTNNINEESDLEEETIVVKEKGGGDRRSKLTLEIKESLQTYVDLELNINVDVASSTIDRAHREFYYTPKRVTLVPEQNNYATSFRKLEVDNDDKNFVFLDEVGVAIVRRLTRGRNMRCESAYLYEIALYRIKYLPPYSPFLNRIENVPSDWKKSNSRWCPY</sequence>
<proteinExistence type="predicted"/>
<dbReference type="EMBL" id="PITK01000758">
    <property type="protein sequence ID" value="TBU12435.1"/>
    <property type="molecule type" value="Genomic_DNA"/>
</dbReference>